<dbReference type="Proteomes" id="UP000826014">
    <property type="component" value="Chromosome"/>
</dbReference>
<name>A0ABX8V7Q1_9BACT</name>
<reference evidence="1 2" key="1">
    <citation type="journal article" date="2022" name="bioRxiv">
        <title>Ecology and evolution of chlamydial symbionts of arthropods.</title>
        <authorList>
            <person name="Halter T."/>
            <person name="Koestlbacher S."/>
            <person name="Collingro A."/>
            <person name="Sixt B.S."/>
            <person name="Toenshoff E.R."/>
            <person name="Hendrickx F."/>
            <person name="Kostanjsek R."/>
            <person name="Horn M."/>
        </authorList>
    </citation>
    <scope>NUCLEOTIDE SEQUENCE [LARGE SCALE GENOMIC DNA]</scope>
    <source>
        <strain evidence="1">W744xW776</strain>
    </source>
</reference>
<keyword evidence="2" id="KW-1185">Reference proteome</keyword>
<accession>A0ABX8V7Q1</accession>
<dbReference type="RefSeq" id="WP_215216848.1">
    <property type="nucleotide sequence ID" value="NZ_CP075587.1"/>
</dbReference>
<evidence type="ECO:0000313" key="2">
    <source>
        <dbReference type="Proteomes" id="UP000826014"/>
    </source>
</evidence>
<evidence type="ECO:0000313" key="1">
    <source>
        <dbReference type="EMBL" id="QYF49043.1"/>
    </source>
</evidence>
<organism evidence="1 2">
    <name type="scientific">Candidatus Rhabdochlamydia oedothoracis</name>
    <dbReference type="NCBI Taxonomy" id="2720720"/>
    <lineage>
        <taxon>Bacteria</taxon>
        <taxon>Pseudomonadati</taxon>
        <taxon>Chlamydiota</taxon>
        <taxon>Chlamydiia</taxon>
        <taxon>Parachlamydiales</taxon>
        <taxon>Candidatus Rhabdochlamydiaceae</taxon>
        <taxon>Candidatus Rhabdochlamydia</taxon>
    </lineage>
</organism>
<proteinExistence type="predicted"/>
<protein>
    <submittedName>
        <fullName evidence="1">Uncharacterized protein</fullName>
    </submittedName>
</protein>
<dbReference type="EMBL" id="CP075587">
    <property type="protein sequence ID" value="QYF49043.1"/>
    <property type="molecule type" value="Genomic_DNA"/>
</dbReference>
<sequence>MNTLGRLILLGVVFFSMLSFLLVKVQAEPTEASLTVKNSFCLDDQYYVCLNDNSHFILNKVLIHTSGWFGFGVDKYGNPAASWLIGDPVCIQRTGDYEWPFQIFNLYTEQNAFAALVNFEAKSYERIQDRLQDLLTVLKEIQNDLSVIICDIKTIRQENILKRPASANSS</sequence>
<gene>
    <name evidence="1" type="ORF">RHABOEDO_001304</name>
</gene>